<gene>
    <name evidence="2" type="ORF">RF11_15470</name>
</gene>
<proteinExistence type="predicted"/>
<dbReference type="Proteomes" id="UP000031668">
    <property type="component" value="Unassembled WGS sequence"/>
</dbReference>
<keyword evidence="1" id="KW-0732">Signal</keyword>
<dbReference type="AlphaFoldDB" id="A0A0C2LZS9"/>
<dbReference type="EMBL" id="JWZT01005733">
    <property type="protein sequence ID" value="KII60255.1"/>
    <property type="molecule type" value="Genomic_DNA"/>
</dbReference>
<keyword evidence="3" id="KW-1185">Reference proteome</keyword>
<protein>
    <submittedName>
        <fullName evidence="2">Uncharacterized protein</fullName>
    </submittedName>
</protein>
<organism evidence="2 3">
    <name type="scientific">Thelohanellus kitauei</name>
    <name type="common">Myxosporean</name>
    <dbReference type="NCBI Taxonomy" id="669202"/>
    <lineage>
        <taxon>Eukaryota</taxon>
        <taxon>Metazoa</taxon>
        <taxon>Cnidaria</taxon>
        <taxon>Myxozoa</taxon>
        <taxon>Myxosporea</taxon>
        <taxon>Bivalvulida</taxon>
        <taxon>Platysporina</taxon>
        <taxon>Myxobolidae</taxon>
        <taxon>Thelohanellus</taxon>
    </lineage>
</organism>
<evidence type="ECO:0000313" key="2">
    <source>
        <dbReference type="EMBL" id="KII60255.1"/>
    </source>
</evidence>
<name>A0A0C2LZS9_THEKT</name>
<feature type="signal peptide" evidence="1">
    <location>
        <begin position="1"/>
        <end position="16"/>
    </location>
</feature>
<evidence type="ECO:0000256" key="1">
    <source>
        <dbReference type="SAM" id="SignalP"/>
    </source>
</evidence>
<feature type="chain" id="PRO_5002151882" evidence="1">
    <location>
        <begin position="17"/>
        <end position="217"/>
    </location>
</feature>
<reference evidence="2 3" key="1">
    <citation type="journal article" date="2014" name="Genome Biol. Evol.">
        <title>The genome of the myxosporean Thelohanellus kitauei shows adaptations to nutrient acquisition within its fish host.</title>
        <authorList>
            <person name="Yang Y."/>
            <person name="Xiong J."/>
            <person name="Zhou Z."/>
            <person name="Huo F."/>
            <person name="Miao W."/>
            <person name="Ran C."/>
            <person name="Liu Y."/>
            <person name="Zhang J."/>
            <person name="Feng J."/>
            <person name="Wang M."/>
            <person name="Wang M."/>
            <person name="Wang L."/>
            <person name="Yao B."/>
        </authorList>
    </citation>
    <scope>NUCLEOTIDE SEQUENCE [LARGE SCALE GENOMIC DNA]</scope>
    <source>
        <strain evidence="2">Wuqing</strain>
    </source>
</reference>
<sequence length="217" mass="25868">MFITTIILALLYIAKSQKLFINMKSFIRTETDDIPTISKFTFKILRKHIVNEQDFEKSIKKLKNSVVTYHSFVQYQDYNREDMFCVDYYLMNSNGYMRIIPFTFFNYVNLENKLWVIIPNKHENFYIRIQINIVQNLGVKTILGLRFITQNIFQSRETIVFKSNRMGEFMDTHNTEEFTKNAFPYGISIQKLFHNFTSNGDCIKIYCILHDRVIGPL</sequence>
<comment type="caution">
    <text evidence="2">The sequence shown here is derived from an EMBL/GenBank/DDBJ whole genome shotgun (WGS) entry which is preliminary data.</text>
</comment>
<accession>A0A0C2LZS9</accession>
<evidence type="ECO:0000313" key="3">
    <source>
        <dbReference type="Proteomes" id="UP000031668"/>
    </source>
</evidence>